<evidence type="ECO:0000256" key="7">
    <source>
        <dbReference type="ARBA" id="ARBA00022475"/>
    </source>
</evidence>
<keyword evidence="10" id="KW-0594">Phospholipid biosynthesis</keyword>
<evidence type="ECO:0000256" key="2">
    <source>
        <dbReference type="ARBA" id="ARBA00004765"/>
    </source>
</evidence>
<evidence type="ECO:0000256" key="13">
    <source>
        <dbReference type="ARBA" id="ARBA00048427"/>
    </source>
</evidence>
<dbReference type="InterPro" id="IPR041728">
    <property type="entry name" value="GPAT/DHAPAT_LPLAT"/>
</dbReference>
<evidence type="ECO:0000259" key="14">
    <source>
        <dbReference type="SMART" id="SM00563"/>
    </source>
</evidence>
<dbReference type="Proteomes" id="UP001449225">
    <property type="component" value="Unassembled WGS sequence"/>
</dbReference>
<sequence length="780" mass="88838">MIPLLERGIHALGGLFIKLVTRPKLVNPQLLLPQQSASDHVYYILESNRLSHKLLLKNLLRKQQRHIKDEQILFADSKGQAPLREALTDLVNAQKSNDKLNTLIIPIAIFHGRLPNREKSWFNLLYAEAWHEAGPIGSFFQLLVNGRQTLVRIDEALALKQLIDKNEDSEATARKTARVLRTHFSITRRSIIGPDLSHRRTLINLVIKNPSVQQAIDQQAKERGTSRHRIERHCVRTLDNIAADFSPITTRILDPLLNWVWGRLYRKVRIANIDRVQEIAKTHQLIYLPCHRSHMDYLLLSWVLYRHGLMIPHVAAGENLNIPIIGPILKRGGAIFMRRQFHGDPLYSCLYKTYLEQMTHRGHSLEYFIEGGRSRTGRLLAAKTGLLSMSIESYRDNPQKPVALIPVWVGYDRLVESKSYQKELSGEKKQQESISTLLATSKILSQQFGNTLLSFGEPLLLEEHTHCENPAKDDVKQIAAKVMRSINQAAEVTQSSLLATCLLGGSPSQSVAELSDKSTRLLNLLKTLHPELQLIPEGKPSDWINEAAKMGQIDQKLNLIKINQHQAQELCFYRNNIQHILILPSMYLLLAHRLESGKALSINRTIKMIYPFIQAELFLQWELSDLTDLLKQIRTVLVEQNLLESNAEGGWKTTSNPLVNTLILTAEPILLRYYIVLRTLARYNEISAEDLIESSQKIAELIHKEYGYSTPEYKDKRVLESFIEQLHALDFLTKVDGRLSSNFDTSALFTQAKKILKPHMISLVDAKLGNNSNSPPLPKI</sequence>
<keyword evidence="10" id="KW-0443">Lipid metabolism</keyword>
<evidence type="ECO:0000256" key="3">
    <source>
        <dbReference type="ARBA" id="ARBA00005189"/>
    </source>
</evidence>
<evidence type="ECO:0000256" key="9">
    <source>
        <dbReference type="ARBA" id="ARBA00023136"/>
    </source>
</evidence>
<dbReference type="EMBL" id="JBBMRA010000001">
    <property type="protein sequence ID" value="MEM5535149.1"/>
    <property type="molecule type" value="Genomic_DNA"/>
</dbReference>
<keyword evidence="9" id="KW-0472">Membrane</keyword>
<evidence type="ECO:0000256" key="11">
    <source>
        <dbReference type="ARBA" id="ARBA00023264"/>
    </source>
</evidence>
<dbReference type="Pfam" id="PF19277">
    <property type="entry name" value="GPAT_C"/>
    <property type="match status" value="1"/>
</dbReference>
<keyword evidence="11" id="KW-1208">Phospholipid metabolism</keyword>
<evidence type="ECO:0000256" key="5">
    <source>
        <dbReference type="ARBA" id="ARBA00013113"/>
    </source>
</evidence>
<gene>
    <name evidence="15" type="primary">plsB</name>
    <name evidence="15" type="ORF">WNY58_01975</name>
</gene>
<evidence type="ECO:0000256" key="12">
    <source>
        <dbReference type="ARBA" id="ARBA00023315"/>
    </source>
</evidence>
<evidence type="ECO:0000256" key="6">
    <source>
        <dbReference type="ARBA" id="ARBA00013432"/>
    </source>
</evidence>
<dbReference type="NCBIfam" id="NF003441">
    <property type="entry name" value="PRK04974.1"/>
    <property type="match status" value="1"/>
</dbReference>
<dbReference type="GO" id="GO:0004366">
    <property type="term" value="F:glycerol-3-phosphate O-acyltransferase activity"/>
    <property type="evidence" value="ECO:0007669"/>
    <property type="project" value="UniProtKB-EC"/>
</dbReference>
<keyword evidence="10" id="KW-0444">Lipid biosynthesis</keyword>
<keyword evidence="8 15" id="KW-0808">Transferase</keyword>
<reference evidence="15 16" key="1">
    <citation type="submission" date="2024-03" db="EMBL/GenBank/DDBJ databases">
        <title>Community enrichment and isolation of bacterial strains for fucoidan degradation.</title>
        <authorList>
            <person name="Sichert A."/>
        </authorList>
    </citation>
    <scope>NUCLEOTIDE SEQUENCE [LARGE SCALE GENOMIC DNA]</scope>
    <source>
        <strain evidence="15 16">AS76</strain>
    </source>
</reference>
<dbReference type="InterPro" id="IPR002123">
    <property type="entry name" value="Plipid/glycerol_acylTrfase"/>
</dbReference>
<comment type="similarity">
    <text evidence="4">Belongs to the GPAT/DAPAT family.</text>
</comment>
<evidence type="ECO:0000256" key="10">
    <source>
        <dbReference type="ARBA" id="ARBA00023209"/>
    </source>
</evidence>
<keyword evidence="7" id="KW-1003">Cell membrane</keyword>
<evidence type="ECO:0000256" key="8">
    <source>
        <dbReference type="ARBA" id="ARBA00022679"/>
    </source>
</evidence>
<comment type="pathway">
    <text evidence="2">Phospholipid metabolism; CDP-diacylglycerol biosynthesis; CDP-diacylglycerol from sn-glycerol 3-phosphate: step 1/3.</text>
</comment>
<dbReference type="EC" id="2.3.1.15" evidence="5"/>
<comment type="caution">
    <text evidence="15">The sequence shown here is derived from an EMBL/GenBank/DDBJ whole genome shotgun (WGS) entry which is preliminary data.</text>
</comment>
<dbReference type="PANTHER" id="PTHR12563">
    <property type="entry name" value="GLYCEROL-3-PHOSPHATE ACYLTRANSFERASE"/>
    <property type="match status" value="1"/>
</dbReference>
<proteinExistence type="inferred from homology"/>
<evidence type="ECO:0000256" key="1">
    <source>
        <dbReference type="ARBA" id="ARBA00004413"/>
    </source>
</evidence>
<dbReference type="PANTHER" id="PTHR12563:SF17">
    <property type="entry name" value="DIHYDROXYACETONE PHOSPHATE ACYLTRANSFERASE"/>
    <property type="match status" value="1"/>
</dbReference>
<dbReference type="SMART" id="SM00563">
    <property type="entry name" value="PlsC"/>
    <property type="match status" value="1"/>
</dbReference>
<comment type="subcellular location">
    <subcellularLocation>
        <location evidence="1">Cell membrane</location>
        <topology evidence="1">Peripheral membrane protein</topology>
        <orientation evidence="1">Cytoplasmic side</orientation>
    </subcellularLocation>
</comment>
<keyword evidence="12 15" id="KW-0012">Acyltransferase</keyword>
<evidence type="ECO:0000313" key="15">
    <source>
        <dbReference type="EMBL" id="MEM5535149.1"/>
    </source>
</evidence>
<name>A0ABU9TN55_9GAMM</name>
<comment type="pathway">
    <text evidence="3">Lipid metabolism.</text>
</comment>
<organism evidence="15 16">
    <name type="scientific">Neptuniibacter pectenicola</name>
    <dbReference type="NCBI Taxonomy" id="1806669"/>
    <lineage>
        <taxon>Bacteria</taxon>
        <taxon>Pseudomonadati</taxon>
        <taxon>Pseudomonadota</taxon>
        <taxon>Gammaproteobacteria</taxon>
        <taxon>Oceanospirillales</taxon>
        <taxon>Oceanospirillaceae</taxon>
        <taxon>Neptuniibacter</taxon>
    </lineage>
</organism>
<dbReference type="RefSeq" id="WP_342853543.1">
    <property type="nucleotide sequence ID" value="NZ_JBBMRA010000001.1"/>
</dbReference>
<dbReference type="CDD" id="cd07993">
    <property type="entry name" value="LPLAT_DHAPAT-like"/>
    <property type="match status" value="1"/>
</dbReference>
<dbReference type="InterPro" id="IPR022284">
    <property type="entry name" value="GPAT/DHAPAT"/>
</dbReference>
<dbReference type="PIRSF" id="PIRSF000437">
    <property type="entry name" value="GPAT_DHAPAT"/>
    <property type="match status" value="1"/>
</dbReference>
<dbReference type="SUPFAM" id="SSF69593">
    <property type="entry name" value="Glycerol-3-phosphate (1)-acyltransferase"/>
    <property type="match status" value="1"/>
</dbReference>
<dbReference type="InterPro" id="IPR028354">
    <property type="entry name" value="GPAT_PlsB"/>
</dbReference>
<comment type="catalytic activity">
    <reaction evidence="13">
        <text>sn-glycerol 3-phosphate + an acyl-CoA = a 1-acyl-sn-glycero-3-phosphate + CoA</text>
        <dbReference type="Rhea" id="RHEA:15325"/>
        <dbReference type="ChEBI" id="CHEBI:57287"/>
        <dbReference type="ChEBI" id="CHEBI:57597"/>
        <dbReference type="ChEBI" id="CHEBI:57970"/>
        <dbReference type="ChEBI" id="CHEBI:58342"/>
        <dbReference type="EC" id="2.3.1.15"/>
    </reaction>
</comment>
<dbReference type="Pfam" id="PF01553">
    <property type="entry name" value="Acyltransferase"/>
    <property type="match status" value="1"/>
</dbReference>
<feature type="domain" description="Phospholipid/glycerol acyltransferase" evidence="14">
    <location>
        <begin position="285"/>
        <end position="412"/>
    </location>
</feature>
<protein>
    <recommendedName>
        <fullName evidence="6">Glycerol-3-phosphate acyltransferase</fullName>
        <ecNumber evidence="5">2.3.1.15</ecNumber>
    </recommendedName>
</protein>
<dbReference type="NCBIfam" id="TIGR03703">
    <property type="entry name" value="plsB"/>
    <property type="match status" value="1"/>
</dbReference>
<evidence type="ECO:0000256" key="4">
    <source>
        <dbReference type="ARBA" id="ARBA00007937"/>
    </source>
</evidence>
<keyword evidence="16" id="KW-1185">Reference proteome</keyword>
<accession>A0ABU9TN55</accession>
<evidence type="ECO:0000313" key="16">
    <source>
        <dbReference type="Proteomes" id="UP001449225"/>
    </source>
</evidence>
<dbReference type="InterPro" id="IPR045520">
    <property type="entry name" value="GPAT/DHAPAT_C"/>
</dbReference>
<dbReference type="PIRSF" id="PIRSF500064">
    <property type="entry name" value="GPAT"/>
    <property type="match status" value="1"/>
</dbReference>